<gene>
    <name evidence="3" type="ORF">CSC94_10200</name>
</gene>
<comment type="caution">
    <text evidence="3">The sequence shown here is derived from an EMBL/GenBank/DDBJ whole genome shotgun (WGS) entry which is preliminary data.</text>
</comment>
<reference evidence="3 4" key="1">
    <citation type="submission" date="2017-10" db="EMBL/GenBank/DDBJ databases">
        <title>Sedimentibacterium mangrovi gen. nov., sp. nov., a novel member of family Phyllobacteriacea isolated from mangrove sediment.</title>
        <authorList>
            <person name="Liao H."/>
            <person name="Tian Y."/>
        </authorList>
    </citation>
    <scope>NUCLEOTIDE SEQUENCE [LARGE SCALE GENOMIC DNA]</scope>
    <source>
        <strain evidence="3 4">X9-2-2</strain>
    </source>
</reference>
<keyword evidence="4" id="KW-1185">Reference proteome</keyword>
<dbReference type="PROSITE" id="PS51257">
    <property type="entry name" value="PROKAR_LIPOPROTEIN"/>
    <property type="match status" value="1"/>
</dbReference>
<evidence type="ECO:0000256" key="1">
    <source>
        <dbReference type="SAM" id="SignalP"/>
    </source>
</evidence>
<dbReference type="InterPro" id="IPR038434">
    <property type="entry name" value="YARHG_sf"/>
</dbReference>
<dbReference type="OrthoDB" id="7666530at2"/>
<sequence>MKTYILAAALAAATAAIPTAASAQSCYDLWYERNLIYAENGYCFETRLARRVFRDYDCWTSNPRLSQREQRRVQRIQREERRRGCRVNR</sequence>
<proteinExistence type="predicted"/>
<feature type="signal peptide" evidence="1">
    <location>
        <begin position="1"/>
        <end position="23"/>
    </location>
</feature>
<dbReference type="Proteomes" id="UP000221168">
    <property type="component" value="Unassembled WGS sequence"/>
</dbReference>
<dbReference type="InterPro" id="IPR025582">
    <property type="entry name" value="YARHG_dom"/>
</dbReference>
<feature type="domain" description="YARHG" evidence="2">
    <location>
        <begin position="6"/>
        <end position="81"/>
    </location>
</feature>
<organism evidence="3 4">
    <name type="scientific">Zhengella mangrovi</name>
    <dbReference type="NCBI Taxonomy" id="1982044"/>
    <lineage>
        <taxon>Bacteria</taxon>
        <taxon>Pseudomonadati</taxon>
        <taxon>Pseudomonadota</taxon>
        <taxon>Alphaproteobacteria</taxon>
        <taxon>Hyphomicrobiales</taxon>
        <taxon>Notoacmeibacteraceae</taxon>
        <taxon>Zhengella</taxon>
    </lineage>
</organism>
<evidence type="ECO:0000259" key="2">
    <source>
        <dbReference type="SMART" id="SM01324"/>
    </source>
</evidence>
<accession>A0A2G1QPC1</accession>
<dbReference type="SMART" id="SM01324">
    <property type="entry name" value="YARHG"/>
    <property type="match status" value="1"/>
</dbReference>
<dbReference type="Gene3D" id="1.20.58.1690">
    <property type="match status" value="1"/>
</dbReference>
<dbReference type="EMBL" id="PDVP01000004">
    <property type="protein sequence ID" value="PHP67397.1"/>
    <property type="molecule type" value="Genomic_DNA"/>
</dbReference>
<keyword evidence="1" id="KW-0732">Signal</keyword>
<feature type="chain" id="PRO_5013888124" description="YARHG domain-containing protein" evidence="1">
    <location>
        <begin position="24"/>
        <end position="89"/>
    </location>
</feature>
<name>A0A2G1QPC1_9HYPH</name>
<evidence type="ECO:0000313" key="4">
    <source>
        <dbReference type="Proteomes" id="UP000221168"/>
    </source>
</evidence>
<dbReference type="AlphaFoldDB" id="A0A2G1QPC1"/>
<dbReference type="RefSeq" id="WP_099306224.1">
    <property type="nucleotide sequence ID" value="NZ_PDVP01000004.1"/>
</dbReference>
<dbReference type="Pfam" id="PF13308">
    <property type="entry name" value="YARHG"/>
    <property type="match status" value="1"/>
</dbReference>
<protein>
    <recommendedName>
        <fullName evidence="2">YARHG domain-containing protein</fullName>
    </recommendedName>
</protein>
<evidence type="ECO:0000313" key="3">
    <source>
        <dbReference type="EMBL" id="PHP67397.1"/>
    </source>
</evidence>